<dbReference type="PANTHER" id="PTHR12110">
    <property type="entry name" value="HYDROXYPYRUVATE ISOMERASE"/>
    <property type="match status" value="1"/>
</dbReference>
<dbReference type="OrthoDB" id="9801426at2"/>
<gene>
    <name evidence="2" type="ORF">BG55_12130</name>
</gene>
<proteinExistence type="predicted"/>
<feature type="domain" description="Xylose isomerase-like TIM barrel" evidence="1">
    <location>
        <begin position="23"/>
        <end position="265"/>
    </location>
</feature>
<evidence type="ECO:0000259" key="1">
    <source>
        <dbReference type="Pfam" id="PF01261"/>
    </source>
</evidence>
<dbReference type="PATRIC" id="fig|69222.5.peg.2499"/>
<dbReference type="PANTHER" id="PTHR12110:SF21">
    <property type="entry name" value="XYLOSE ISOMERASE-LIKE TIM BARREL DOMAIN-CONTAINING PROTEIN"/>
    <property type="match status" value="1"/>
</dbReference>
<dbReference type="InterPro" id="IPR013022">
    <property type="entry name" value="Xyl_isomerase-like_TIM-brl"/>
</dbReference>
<dbReference type="STRING" id="69222.BG55_12130"/>
<dbReference type="InterPro" id="IPR050312">
    <property type="entry name" value="IolE/XylAMocC-like"/>
</dbReference>
<dbReference type="SUPFAM" id="SSF51658">
    <property type="entry name" value="Xylose isomerase-like"/>
    <property type="match status" value="1"/>
</dbReference>
<dbReference type="InterPro" id="IPR036237">
    <property type="entry name" value="Xyl_isomerase-like_sf"/>
</dbReference>
<evidence type="ECO:0000313" key="2">
    <source>
        <dbReference type="EMBL" id="EXU75191.1"/>
    </source>
</evidence>
<dbReference type="GO" id="GO:0016853">
    <property type="term" value="F:isomerase activity"/>
    <property type="evidence" value="ECO:0007669"/>
    <property type="project" value="UniProtKB-KW"/>
</dbReference>
<reference evidence="2 3" key="1">
    <citation type="submission" date="2014-02" db="EMBL/GenBank/DDBJ databases">
        <title>Draft genome of Erwinia mallotivora strain BT-MARDI, a papaya dieback pathogen.</title>
        <authorList>
            <person name="Redzuan R."/>
            <person name="Abu Bakar N."/>
            <person name="Badrun R."/>
            <person name="Mohd Raih M.F."/>
            <person name="Rozano L."/>
            <person name="Mat Amin N."/>
        </authorList>
    </citation>
    <scope>NUCLEOTIDE SEQUENCE [LARGE SCALE GENOMIC DNA]</scope>
    <source>
        <strain evidence="2 3">BT-MARDI</strain>
    </source>
</reference>
<accession>A0A014M060</accession>
<dbReference type="Proteomes" id="UP000019918">
    <property type="component" value="Unassembled WGS sequence"/>
</dbReference>
<dbReference type="AlphaFoldDB" id="A0A014M060"/>
<keyword evidence="3" id="KW-1185">Reference proteome</keyword>
<sequence>MTKLSFSNIAWDVSEDNQVAALLNQYQCDAIDIAPGKYFPDVVNATDEQIKTVSGWWRERGISIAGMQSLLFGTQGLNLFDAADVRQRMLTHLEAVCRIAAGLGATRLVFGSPKNRDRKNLSDQQVATMAIDFFRALGDIASKYSVIICLEPNPACYGANFMTTTHETAEVVMAVNHSAIRMQFDTGAVTINNENPLALLAQYHQLIGHIHISEPGLVPAGMGEGDHPGFSQAISRYLSSDYATIEMLATEQQPHLQAIEKALAFVTTHYGAIR</sequence>
<name>A0A014M060_9GAMM</name>
<protein>
    <submittedName>
        <fullName evidence="2">Xylose isomerase</fullName>
    </submittedName>
</protein>
<dbReference type="Pfam" id="PF01261">
    <property type="entry name" value="AP_endonuc_2"/>
    <property type="match status" value="1"/>
</dbReference>
<comment type="caution">
    <text evidence="2">The sequence shown here is derived from an EMBL/GenBank/DDBJ whole genome shotgun (WGS) entry which is preliminary data.</text>
</comment>
<dbReference type="Gene3D" id="3.20.20.150">
    <property type="entry name" value="Divalent-metal-dependent TIM barrel enzymes"/>
    <property type="match status" value="1"/>
</dbReference>
<organism evidence="2 3">
    <name type="scientific">Erwinia mallotivora</name>
    <dbReference type="NCBI Taxonomy" id="69222"/>
    <lineage>
        <taxon>Bacteria</taxon>
        <taxon>Pseudomonadati</taxon>
        <taxon>Pseudomonadota</taxon>
        <taxon>Gammaproteobacteria</taxon>
        <taxon>Enterobacterales</taxon>
        <taxon>Erwiniaceae</taxon>
        <taxon>Erwinia</taxon>
    </lineage>
</organism>
<keyword evidence="2" id="KW-0413">Isomerase</keyword>
<dbReference type="EMBL" id="JFHN01000050">
    <property type="protein sequence ID" value="EXU75191.1"/>
    <property type="molecule type" value="Genomic_DNA"/>
</dbReference>
<evidence type="ECO:0000313" key="3">
    <source>
        <dbReference type="Proteomes" id="UP000019918"/>
    </source>
</evidence>
<dbReference type="RefSeq" id="WP_034937701.1">
    <property type="nucleotide sequence ID" value="NZ_JFHN01000050.1"/>
</dbReference>